<evidence type="ECO:0000313" key="1">
    <source>
        <dbReference type="EMBL" id="AKH10461.1"/>
    </source>
</evidence>
<name>A0A0F7JE63_SALTM</name>
<dbReference type="PATRIC" id="fig|59201.158.peg.5057"/>
<reference evidence="2" key="3">
    <citation type="submission" date="2019-08" db="EMBL/GenBank/DDBJ databases">
        <authorList>
            <consortium name="NCBI Pathogen Detection Project"/>
        </authorList>
    </citation>
    <scope>NUCLEOTIDE SEQUENCE</scope>
    <source>
        <strain evidence="3">SSI_AA367</strain>
        <strain evidence="2">Tha16</strain>
    </source>
</reference>
<evidence type="ECO:0000313" key="2">
    <source>
        <dbReference type="EMBL" id="HAD0245537.1"/>
    </source>
</evidence>
<dbReference type="RefSeq" id="WP_000209223.1">
    <property type="nucleotide sequence ID" value="NZ_CDJP01000284.1"/>
</dbReference>
<dbReference type="AlphaFoldDB" id="A0A0F7JE63"/>
<keyword evidence="1" id="KW-0614">Plasmid</keyword>
<dbReference type="EMBL" id="DAANKK010000019">
    <property type="protein sequence ID" value="HAD0245537.1"/>
    <property type="molecule type" value="Genomic_DNA"/>
</dbReference>
<evidence type="ECO:0000313" key="4">
    <source>
        <dbReference type="Proteomes" id="UP000034636"/>
    </source>
</evidence>
<sequence>MTTLIDTVKPTESYLEDILPQALNGRSEEAFLDAYLNGMVERLKRDPQLYHLYGPWWPALKTLLLERGDISFGQVVDSDVAEIYKMSRPALTVLAGHLYSSDRLENDAVYNPVHALEVAPYADDTEPYVYTSYDESIEKYRIMG</sequence>
<gene>
    <name evidence="2" type="ORF">G0M00_12985</name>
    <name evidence="3" type="ORF">G0N78_18145</name>
    <name evidence="1" type="ORF">SE14_05130</name>
</gene>
<accession>A0A0F7JE63</accession>
<proteinExistence type="predicted"/>
<reference evidence="2" key="2">
    <citation type="journal article" date="2018" name="Genome Biol.">
        <title>SKESA: strategic k-mer extension for scrupulous assemblies.</title>
        <authorList>
            <person name="Souvorov A."/>
            <person name="Agarwala R."/>
            <person name="Lipman D.J."/>
        </authorList>
    </citation>
    <scope>NUCLEOTIDE SEQUENCE</scope>
    <source>
        <strain evidence="3">SSI_AA367</strain>
        <strain evidence="2">Tha16</strain>
    </source>
</reference>
<dbReference type="EMBL" id="CP011430">
    <property type="protein sequence ID" value="AKH10461.1"/>
    <property type="molecule type" value="Genomic_DNA"/>
</dbReference>
<reference evidence="1 4" key="1">
    <citation type="journal article" date="2015" name="Genome Announc.">
        <title>Complete Genome Sequencing of a Multidrug-Resistant and Human-Invasive Salmonella enterica Serovar Typhimurium Strain of the Emerging Sequence Type 213 Genotype.</title>
        <authorList>
            <person name="Calva E."/>
            <person name="Silva C."/>
            <person name="Zaidi M.B."/>
            <person name="Sanchez-Flores A."/>
            <person name="Estrada K."/>
            <person name="Silva G.G."/>
            <person name="Soto-Jimenez L.M."/>
            <person name="Wiesner M."/>
            <person name="Fernandez-Mora M."/>
            <person name="Edwards R.A."/>
            <person name="Vinuesa P."/>
        </authorList>
    </citation>
    <scope>NUCLEOTIDE SEQUENCE [LARGE SCALE GENOMIC DNA]</scope>
    <source>
        <strain evidence="1 4">YU39</strain>
        <plasmid evidence="1 4">pYU39_89</plasmid>
    </source>
</reference>
<organism evidence="1 4">
    <name type="scientific">Salmonella typhimurium</name>
    <dbReference type="NCBI Taxonomy" id="90371"/>
    <lineage>
        <taxon>Bacteria</taxon>
        <taxon>Pseudomonadati</taxon>
        <taxon>Pseudomonadota</taxon>
        <taxon>Gammaproteobacteria</taxon>
        <taxon>Enterobacterales</taxon>
        <taxon>Enterobacteriaceae</taxon>
        <taxon>Salmonella</taxon>
    </lineage>
</organism>
<geneLocation type="plasmid" evidence="1 4">
    <name>pYU39_89</name>
</geneLocation>
<evidence type="ECO:0000313" key="3">
    <source>
        <dbReference type="EMBL" id="HAD1340665.1"/>
    </source>
</evidence>
<dbReference type="Proteomes" id="UP000034636">
    <property type="component" value="Plasmid pYU39_89"/>
</dbReference>
<protein>
    <submittedName>
        <fullName evidence="2">OlxA</fullName>
    </submittedName>
    <submittedName>
        <fullName evidence="1">Peptide-binding protein</fullName>
    </submittedName>
</protein>
<dbReference type="EMBL" id="DAANTJ010000016">
    <property type="protein sequence ID" value="HAD1340665.1"/>
    <property type="molecule type" value="Genomic_DNA"/>
</dbReference>